<comment type="caution">
    <text evidence="2">The sequence shown here is derived from an EMBL/GenBank/DDBJ whole genome shotgun (WGS) entry which is preliminary data.</text>
</comment>
<feature type="region of interest" description="Disordered" evidence="1">
    <location>
        <begin position="26"/>
        <end position="60"/>
    </location>
</feature>
<dbReference type="AlphaFoldDB" id="A0A5B7FH25"/>
<feature type="compositionally biased region" description="Gly residues" evidence="1">
    <location>
        <begin position="29"/>
        <end position="47"/>
    </location>
</feature>
<keyword evidence="3" id="KW-1185">Reference proteome</keyword>
<gene>
    <name evidence="2" type="ORF">E2C01_038526</name>
</gene>
<protein>
    <submittedName>
        <fullName evidence="2">Uncharacterized protein</fullName>
    </submittedName>
</protein>
<proteinExistence type="predicted"/>
<evidence type="ECO:0000256" key="1">
    <source>
        <dbReference type="SAM" id="MobiDB-lite"/>
    </source>
</evidence>
<accession>A0A5B7FH25</accession>
<organism evidence="2 3">
    <name type="scientific">Portunus trituberculatus</name>
    <name type="common">Swimming crab</name>
    <name type="synonym">Neptunus trituberculatus</name>
    <dbReference type="NCBI Taxonomy" id="210409"/>
    <lineage>
        <taxon>Eukaryota</taxon>
        <taxon>Metazoa</taxon>
        <taxon>Ecdysozoa</taxon>
        <taxon>Arthropoda</taxon>
        <taxon>Crustacea</taxon>
        <taxon>Multicrustacea</taxon>
        <taxon>Malacostraca</taxon>
        <taxon>Eumalacostraca</taxon>
        <taxon>Eucarida</taxon>
        <taxon>Decapoda</taxon>
        <taxon>Pleocyemata</taxon>
        <taxon>Brachyura</taxon>
        <taxon>Eubrachyura</taxon>
        <taxon>Portunoidea</taxon>
        <taxon>Portunidae</taxon>
        <taxon>Portuninae</taxon>
        <taxon>Portunus</taxon>
    </lineage>
</organism>
<reference evidence="2 3" key="1">
    <citation type="submission" date="2019-05" db="EMBL/GenBank/DDBJ databases">
        <title>Another draft genome of Portunus trituberculatus and its Hox gene families provides insights of decapod evolution.</title>
        <authorList>
            <person name="Jeong J.-H."/>
            <person name="Song I."/>
            <person name="Kim S."/>
            <person name="Choi T."/>
            <person name="Kim D."/>
            <person name="Ryu S."/>
            <person name="Kim W."/>
        </authorList>
    </citation>
    <scope>NUCLEOTIDE SEQUENCE [LARGE SCALE GENOMIC DNA]</scope>
    <source>
        <tissue evidence="2">Muscle</tissue>
    </source>
</reference>
<dbReference type="EMBL" id="VSRR010006465">
    <property type="protein sequence ID" value="MPC44845.1"/>
    <property type="molecule type" value="Genomic_DNA"/>
</dbReference>
<evidence type="ECO:0000313" key="2">
    <source>
        <dbReference type="EMBL" id="MPC44845.1"/>
    </source>
</evidence>
<dbReference type="Proteomes" id="UP000324222">
    <property type="component" value="Unassembled WGS sequence"/>
</dbReference>
<evidence type="ECO:0000313" key="3">
    <source>
        <dbReference type="Proteomes" id="UP000324222"/>
    </source>
</evidence>
<name>A0A5B7FH25_PORTR</name>
<sequence>MQDSGALTSFCSSVARRLAVLHVASQDEGPGGVGGGGNGGSGDGGSFPTGLASQDCQGHPAPPLTPLTTVECVRDGAHGKARLGTCSWSSLCTPDLPSPSRTLSLPPLWKHADLCRQKDTTAQRHSCTAPTPTLAKSQIFTL</sequence>